<reference evidence="1 2" key="1">
    <citation type="submission" date="2018-05" db="EMBL/GenBank/DDBJ databases">
        <title>Marinifilum breve JC075T sp. nov., a marine bacterium isolated from Yongle Blue Hole in the South China Sea.</title>
        <authorList>
            <person name="Fu T."/>
        </authorList>
    </citation>
    <scope>NUCLEOTIDE SEQUENCE [LARGE SCALE GENOMIC DNA]</scope>
    <source>
        <strain evidence="1 2">JC075</strain>
    </source>
</reference>
<evidence type="ECO:0000313" key="2">
    <source>
        <dbReference type="Proteomes" id="UP000248079"/>
    </source>
</evidence>
<accession>A0A2V4A0D9</accession>
<organism evidence="1 2">
    <name type="scientific">Marinifilum breve</name>
    <dbReference type="NCBI Taxonomy" id="2184082"/>
    <lineage>
        <taxon>Bacteria</taxon>
        <taxon>Pseudomonadati</taxon>
        <taxon>Bacteroidota</taxon>
        <taxon>Bacteroidia</taxon>
        <taxon>Marinilabiliales</taxon>
        <taxon>Marinifilaceae</taxon>
    </lineage>
</organism>
<gene>
    <name evidence="1" type="ORF">DF185_06770</name>
</gene>
<dbReference type="EMBL" id="QFLI01000002">
    <property type="protein sequence ID" value="PXY02345.1"/>
    <property type="molecule type" value="Genomic_DNA"/>
</dbReference>
<dbReference type="Pfam" id="PF19453">
    <property type="entry name" value="DUF5991"/>
    <property type="match status" value="1"/>
</dbReference>
<comment type="caution">
    <text evidence="1">The sequence shown here is derived from an EMBL/GenBank/DDBJ whole genome shotgun (WGS) entry which is preliminary data.</text>
</comment>
<dbReference type="InterPro" id="IPR046033">
    <property type="entry name" value="DUF5991"/>
</dbReference>
<dbReference type="AlphaFoldDB" id="A0A2V4A0D9"/>
<proteinExistence type="predicted"/>
<evidence type="ECO:0000313" key="1">
    <source>
        <dbReference type="EMBL" id="PXY02345.1"/>
    </source>
</evidence>
<dbReference type="OrthoDB" id="1164913at2"/>
<dbReference type="RefSeq" id="WP_110359978.1">
    <property type="nucleotide sequence ID" value="NZ_QFLI01000002.1"/>
</dbReference>
<sequence>MKKFHALDEYTDDDLIIIVYVEKDDWQKDAIAYAKNLLAERGISEDYSKERIKELKVESEALWQKELEDRKTERYSIIRLVFMALFWPREVFWNRYPKRAGYYRKSKQRRIAIGVGLVCSSILVLYSNVTADERYQERIDEINKMAEIDSIATSQIDWSGRYVFIDSSYLSSNKIVWNLELKKEHQSHLGTLTFNDGSKKQVISCIGLLKDELIEFYPDTTYSLDRGGEISYYDRLFTLGRDRKEIYTKWGKLNPFISETRAINQYFGKNPVSESL</sequence>
<keyword evidence="2" id="KW-1185">Reference proteome</keyword>
<dbReference type="Proteomes" id="UP000248079">
    <property type="component" value="Unassembled WGS sequence"/>
</dbReference>
<name>A0A2V4A0D9_9BACT</name>
<protein>
    <submittedName>
        <fullName evidence="1">Uncharacterized protein</fullName>
    </submittedName>
</protein>